<proteinExistence type="predicted"/>
<accession>A0ABW4ZJV1</accession>
<gene>
    <name evidence="2" type="ORF">ACFSJU_07725</name>
</gene>
<feature type="domain" description="Helix-turn-helix type 11" evidence="1">
    <location>
        <begin position="10"/>
        <end position="52"/>
    </location>
</feature>
<evidence type="ECO:0000313" key="3">
    <source>
        <dbReference type="Proteomes" id="UP001597387"/>
    </source>
</evidence>
<evidence type="ECO:0000259" key="1">
    <source>
        <dbReference type="Pfam" id="PF08279"/>
    </source>
</evidence>
<dbReference type="RefSeq" id="WP_255903934.1">
    <property type="nucleotide sequence ID" value="NZ_JAFMZO010000003.1"/>
</dbReference>
<name>A0ABW4ZJV1_9SPHI</name>
<dbReference type="Proteomes" id="UP001597387">
    <property type="component" value="Unassembled WGS sequence"/>
</dbReference>
<dbReference type="EMBL" id="JBHUHZ010000001">
    <property type="protein sequence ID" value="MFD2162278.1"/>
    <property type="molecule type" value="Genomic_DNA"/>
</dbReference>
<protein>
    <submittedName>
        <fullName evidence="2">HTH domain-containing protein</fullName>
    </submittedName>
</protein>
<organism evidence="2 3">
    <name type="scientific">Paradesertivirga mongoliensis</name>
    <dbReference type="NCBI Taxonomy" id="2100740"/>
    <lineage>
        <taxon>Bacteria</taxon>
        <taxon>Pseudomonadati</taxon>
        <taxon>Bacteroidota</taxon>
        <taxon>Sphingobacteriia</taxon>
        <taxon>Sphingobacteriales</taxon>
        <taxon>Sphingobacteriaceae</taxon>
        <taxon>Paradesertivirga</taxon>
    </lineage>
</organism>
<dbReference type="InterPro" id="IPR036390">
    <property type="entry name" value="WH_DNA-bd_sf"/>
</dbReference>
<dbReference type="SUPFAM" id="SSF46785">
    <property type="entry name" value="Winged helix' DNA-binding domain"/>
    <property type="match status" value="1"/>
</dbReference>
<dbReference type="Pfam" id="PF08279">
    <property type="entry name" value="HTH_11"/>
    <property type="match status" value="1"/>
</dbReference>
<sequence>MQIELFLRLEALDFLIRTKSTGTPKSLARRLAISERTLYDSLDAMRDLGAPICYCRSKRTYYYSQQGSIGIRFRKSQQDLSGGFSGEMSA</sequence>
<reference evidence="3" key="1">
    <citation type="journal article" date="2019" name="Int. J. Syst. Evol. Microbiol.">
        <title>The Global Catalogue of Microorganisms (GCM) 10K type strain sequencing project: providing services to taxonomists for standard genome sequencing and annotation.</title>
        <authorList>
            <consortium name="The Broad Institute Genomics Platform"/>
            <consortium name="The Broad Institute Genome Sequencing Center for Infectious Disease"/>
            <person name="Wu L."/>
            <person name="Ma J."/>
        </authorList>
    </citation>
    <scope>NUCLEOTIDE SEQUENCE [LARGE SCALE GENOMIC DNA]</scope>
    <source>
        <strain evidence="3">KCTC 42217</strain>
    </source>
</reference>
<keyword evidence="3" id="KW-1185">Reference proteome</keyword>
<comment type="caution">
    <text evidence="2">The sequence shown here is derived from an EMBL/GenBank/DDBJ whole genome shotgun (WGS) entry which is preliminary data.</text>
</comment>
<dbReference type="InterPro" id="IPR013196">
    <property type="entry name" value="HTH_11"/>
</dbReference>
<evidence type="ECO:0000313" key="2">
    <source>
        <dbReference type="EMBL" id="MFD2162278.1"/>
    </source>
</evidence>